<dbReference type="PANTHER" id="PTHR43701:SF5">
    <property type="entry name" value="MEMBRANE TRANSPORTER PROTEIN-RELATED"/>
    <property type="match status" value="1"/>
</dbReference>
<proteinExistence type="inferred from homology"/>
<dbReference type="Pfam" id="PF01925">
    <property type="entry name" value="TauE"/>
    <property type="match status" value="1"/>
</dbReference>
<feature type="transmembrane region" description="Helical" evidence="6">
    <location>
        <begin position="136"/>
        <end position="165"/>
    </location>
</feature>
<accession>A0A9X1XHL9</accession>
<feature type="transmembrane region" description="Helical" evidence="6">
    <location>
        <begin position="36"/>
        <end position="62"/>
    </location>
</feature>
<evidence type="ECO:0000313" key="7">
    <source>
        <dbReference type="EMBL" id="MCK6262200.1"/>
    </source>
</evidence>
<protein>
    <recommendedName>
        <fullName evidence="6">Probable membrane transporter protein</fullName>
    </recommendedName>
</protein>
<evidence type="ECO:0000256" key="5">
    <source>
        <dbReference type="ARBA" id="ARBA00023136"/>
    </source>
</evidence>
<gene>
    <name evidence="7" type="ORF">KP803_02795</name>
</gene>
<dbReference type="RefSeq" id="WP_248007300.1">
    <property type="nucleotide sequence ID" value="NZ_JAJHVV010000001.1"/>
</dbReference>
<reference evidence="7" key="1">
    <citation type="submission" date="2021-11" db="EMBL/GenBank/DDBJ databases">
        <title>Vibrio ZSDE26 sp. nov. and Vibrio ZSDZ34 sp. nov., isolated from coastal seawater in Qingdao.</title>
        <authorList>
            <person name="Zhang P."/>
        </authorList>
    </citation>
    <scope>NUCLEOTIDE SEQUENCE</scope>
    <source>
        <strain evidence="7">ZSDE26</strain>
    </source>
</reference>
<keyword evidence="6" id="KW-1003">Cell membrane</keyword>
<keyword evidence="3 6" id="KW-0812">Transmembrane</keyword>
<evidence type="ECO:0000256" key="6">
    <source>
        <dbReference type="RuleBase" id="RU363041"/>
    </source>
</evidence>
<comment type="similarity">
    <text evidence="2 6">Belongs to the 4-toluene sulfonate uptake permease (TSUP) (TC 2.A.102) family.</text>
</comment>
<evidence type="ECO:0000313" key="8">
    <source>
        <dbReference type="Proteomes" id="UP001139559"/>
    </source>
</evidence>
<dbReference type="InterPro" id="IPR051598">
    <property type="entry name" value="TSUP/Inactive_protease-like"/>
</dbReference>
<comment type="caution">
    <text evidence="7">The sequence shown here is derived from an EMBL/GenBank/DDBJ whole genome shotgun (WGS) entry which is preliminary data.</text>
</comment>
<dbReference type="Proteomes" id="UP001139559">
    <property type="component" value="Unassembled WGS sequence"/>
</dbReference>
<feature type="transmembrane region" description="Helical" evidence="6">
    <location>
        <begin position="203"/>
        <end position="227"/>
    </location>
</feature>
<name>A0A9X1XHL9_9VIBR</name>
<comment type="subcellular location">
    <subcellularLocation>
        <location evidence="6">Cell membrane</location>
        <topology evidence="6">Multi-pass membrane protein</topology>
    </subcellularLocation>
    <subcellularLocation>
        <location evidence="1">Membrane</location>
        <topology evidence="1">Multi-pass membrane protein</topology>
    </subcellularLocation>
</comment>
<dbReference type="EMBL" id="JAJHVV010000001">
    <property type="protein sequence ID" value="MCK6262200.1"/>
    <property type="molecule type" value="Genomic_DNA"/>
</dbReference>
<dbReference type="PANTHER" id="PTHR43701">
    <property type="entry name" value="MEMBRANE TRANSPORTER PROTEIN MJ0441-RELATED"/>
    <property type="match status" value="1"/>
</dbReference>
<feature type="transmembrane region" description="Helical" evidence="6">
    <location>
        <begin position="7"/>
        <end position="30"/>
    </location>
</feature>
<dbReference type="InterPro" id="IPR002781">
    <property type="entry name" value="TM_pro_TauE-like"/>
</dbReference>
<keyword evidence="4 6" id="KW-1133">Transmembrane helix</keyword>
<evidence type="ECO:0000256" key="4">
    <source>
        <dbReference type="ARBA" id="ARBA00022989"/>
    </source>
</evidence>
<evidence type="ECO:0000256" key="3">
    <source>
        <dbReference type="ARBA" id="ARBA00022692"/>
    </source>
</evidence>
<evidence type="ECO:0000256" key="2">
    <source>
        <dbReference type="ARBA" id="ARBA00009142"/>
    </source>
</evidence>
<keyword evidence="8" id="KW-1185">Reference proteome</keyword>
<dbReference type="GO" id="GO:0005886">
    <property type="term" value="C:plasma membrane"/>
    <property type="evidence" value="ECO:0007669"/>
    <property type="project" value="UniProtKB-SubCell"/>
</dbReference>
<sequence length="251" mass="26438">MDIIDSSVLFFGSLIANTLASLSGGGAGLLQFPLLIFLGLPFSIALGTHKVASVALGLGAAYTHIKHRTCHLPIALFITLVGSAGAIVGANIVMLIPEAIATKLLGSMILCLGVYSRFKKTLGQEELSINRTTMGWVIGAIGLFTIGIINGSLTAGSGLLVTLFLVRWFGFSYKQAVAYTMLCVGIFWNGIGGIAIAQAGAPIYWQWIPILLLSSFLGGSIGAYIALKKSNKTIKICFEVLTFAVGIKLLI</sequence>
<dbReference type="AlphaFoldDB" id="A0A9X1XHL9"/>
<evidence type="ECO:0000256" key="1">
    <source>
        <dbReference type="ARBA" id="ARBA00004141"/>
    </source>
</evidence>
<feature type="transmembrane region" description="Helical" evidence="6">
    <location>
        <begin position="177"/>
        <end position="197"/>
    </location>
</feature>
<feature type="transmembrane region" description="Helical" evidence="6">
    <location>
        <begin position="74"/>
        <end position="96"/>
    </location>
</feature>
<keyword evidence="5 6" id="KW-0472">Membrane</keyword>
<organism evidence="7 8">
    <name type="scientific">Vibrio amylolyticus</name>
    <dbReference type="NCBI Taxonomy" id="2847292"/>
    <lineage>
        <taxon>Bacteria</taxon>
        <taxon>Pseudomonadati</taxon>
        <taxon>Pseudomonadota</taxon>
        <taxon>Gammaproteobacteria</taxon>
        <taxon>Vibrionales</taxon>
        <taxon>Vibrionaceae</taxon>
        <taxon>Vibrio</taxon>
    </lineage>
</organism>